<keyword evidence="4" id="KW-1185">Reference proteome</keyword>
<comment type="caution">
    <text evidence="3">The sequence shown here is derived from an EMBL/GenBank/DDBJ whole genome shotgun (WGS) entry which is preliminary data.</text>
</comment>
<keyword evidence="2" id="KW-0472">Membrane</keyword>
<feature type="transmembrane region" description="Helical" evidence="2">
    <location>
        <begin position="130"/>
        <end position="151"/>
    </location>
</feature>
<feature type="region of interest" description="Disordered" evidence="1">
    <location>
        <begin position="62"/>
        <end position="82"/>
    </location>
</feature>
<reference evidence="3 4" key="1">
    <citation type="submission" date="2022-09" db="EMBL/GenBank/DDBJ databases">
        <title>Chelativorans salina sp. nov., a novel slightly halophilic bacterium isolated from a saline lake sediment enrichment.</title>
        <authorList>
            <person name="Gao L."/>
            <person name="Fang B.-Z."/>
            <person name="Li W.-J."/>
        </authorList>
    </citation>
    <scope>NUCLEOTIDE SEQUENCE [LARGE SCALE GENOMIC DNA]</scope>
    <source>
        <strain evidence="3 4">EGI FJ00035</strain>
    </source>
</reference>
<evidence type="ECO:0000313" key="4">
    <source>
        <dbReference type="Proteomes" id="UP001320831"/>
    </source>
</evidence>
<keyword evidence="2" id="KW-1133">Transmembrane helix</keyword>
<name>A0ABT2LXD6_9HYPH</name>
<protein>
    <submittedName>
        <fullName evidence="3">Uncharacterized protein</fullName>
    </submittedName>
</protein>
<sequence length="234" mass="24708">MHTKYSPSTAESRHHSVGNGDVLVSYGSPEVVGVLPTENELEAAVDELLLSGFDRQQISVLANRPSQGDGNDPSAEIPSVSALEDDPRTRLDAFVSSDSRAEIEAAAVGLPLYAAAVGGYAAVVASGGSLALALAALLLAGTAGGALGGFLTHTVSQRHHDAIGAQIARGGLLLWVQARNLAQENRAIQVLNAHHGRHVHVHNIERAWGIEDVPFHDAQPDPFLEHRPVKSRTR</sequence>
<dbReference type="EMBL" id="JAOCZP010000009">
    <property type="protein sequence ID" value="MCT7377854.1"/>
    <property type="molecule type" value="Genomic_DNA"/>
</dbReference>
<evidence type="ECO:0000313" key="3">
    <source>
        <dbReference type="EMBL" id="MCT7377854.1"/>
    </source>
</evidence>
<dbReference type="Proteomes" id="UP001320831">
    <property type="component" value="Unassembled WGS sequence"/>
</dbReference>
<feature type="region of interest" description="Disordered" evidence="1">
    <location>
        <begin position="1"/>
        <end position="21"/>
    </location>
</feature>
<accession>A0ABT2LXD6</accession>
<dbReference type="RefSeq" id="WP_260906558.1">
    <property type="nucleotide sequence ID" value="NZ_JAOCZP010000009.1"/>
</dbReference>
<organism evidence="3 4">
    <name type="scientific">Chelativorans salis</name>
    <dbReference type="NCBI Taxonomy" id="2978478"/>
    <lineage>
        <taxon>Bacteria</taxon>
        <taxon>Pseudomonadati</taxon>
        <taxon>Pseudomonadota</taxon>
        <taxon>Alphaproteobacteria</taxon>
        <taxon>Hyphomicrobiales</taxon>
        <taxon>Phyllobacteriaceae</taxon>
        <taxon>Chelativorans</taxon>
    </lineage>
</organism>
<feature type="compositionally biased region" description="Polar residues" evidence="1">
    <location>
        <begin position="1"/>
        <end position="10"/>
    </location>
</feature>
<proteinExistence type="predicted"/>
<feature type="transmembrane region" description="Helical" evidence="2">
    <location>
        <begin position="105"/>
        <end position="124"/>
    </location>
</feature>
<evidence type="ECO:0000256" key="2">
    <source>
        <dbReference type="SAM" id="Phobius"/>
    </source>
</evidence>
<keyword evidence="2" id="KW-0812">Transmembrane</keyword>
<gene>
    <name evidence="3" type="ORF">N5A92_22790</name>
</gene>
<evidence type="ECO:0000256" key="1">
    <source>
        <dbReference type="SAM" id="MobiDB-lite"/>
    </source>
</evidence>